<gene>
    <name evidence="3" type="ORF">GCM10011519_21200</name>
</gene>
<proteinExistence type="predicted"/>
<dbReference type="PROSITE" id="PS51819">
    <property type="entry name" value="VOC"/>
    <property type="match status" value="1"/>
</dbReference>
<comment type="caution">
    <text evidence="3">The sequence shown here is derived from an EMBL/GenBank/DDBJ whole genome shotgun (WGS) entry which is preliminary data.</text>
</comment>
<dbReference type="EMBL" id="BMKQ01000001">
    <property type="protein sequence ID" value="GGF46956.1"/>
    <property type="molecule type" value="Genomic_DNA"/>
</dbReference>
<dbReference type="Proteomes" id="UP000649179">
    <property type="component" value="Unassembled WGS sequence"/>
</dbReference>
<dbReference type="PANTHER" id="PTHR43048:SF3">
    <property type="entry name" value="METHYLMALONYL-COA EPIMERASE, MITOCHONDRIAL"/>
    <property type="match status" value="1"/>
</dbReference>
<evidence type="ECO:0000313" key="4">
    <source>
        <dbReference type="Proteomes" id="UP000649179"/>
    </source>
</evidence>
<sequence length="148" mass="16171">MSGVLAVAHTGITVRSLDRAVGFWVDVLGAEVERRFVLEGEFAADVTGVPGARISAAVLLLGQHRLELLEYLAPAQRDHVRPRPNDLGSWHLAVEVADLAEVARRCEEYDWRLAGRPRTMADGPRAGTTFAYLHDEDGCTLELIEPAG</sequence>
<keyword evidence="4" id="KW-1185">Reference proteome</keyword>
<dbReference type="InterPro" id="IPR004360">
    <property type="entry name" value="Glyas_Fos-R_dOase_dom"/>
</dbReference>
<dbReference type="GO" id="GO:0046491">
    <property type="term" value="P:L-methylmalonyl-CoA metabolic process"/>
    <property type="evidence" value="ECO:0007669"/>
    <property type="project" value="TreeGrafter"/>
</dbReference>
<dbReference type="GO" id="GO:0046872">
    <property type="term" value="F:metal ion binding"/>
    <property type="evidence" value="ECO:0007669"/>
    <property type="project" value="UniProtKB-KW"/>
</dbReference>
<dbReference type="Pfam" id="PF00903">
    <property type="entry name" value="Glyoxalase"/>
    <property type="match status" value="1"/>
</dbReference>
<dbReference type="InterPro" id="IPR029068">
    <property type="entry name" value="Glyas_Bleomycin-R_OHBP_Dase"/>
</dbReference>
<dbReference type="AlphaFoldDB" id="A0A917F4W8"/>
<dbReference type="PANTHER" id="PTHR43048">
    <property type="entry name" value="METHYLMALONYL-COA EPIMERASE"/>
    <property type="match status" value="1"/>
</dbReference>
<dbReference type="InterPro" id="IPR037523">
    <property type="entry name" value="VOC_core"/>
</dbReference>
<dbReference type="RefSeq" id="WP_188779738.1">
    <property type="nucleotide sequence ID" value="NZ_BMKQ01000001.1"/>
</dbReference>
<reference evidence="3" key="2">
    <citation type="submission" date="2020-09" db="EMBL/GenBank/DDBJ databases">
        <authorList>
            <person name="Sun Q."/>
            <person name="Zhou Y."/>
        </authorList>
    </citation>
    <scope>NUCLEOTIDE SEQUENCE</scope>
    <source>
        <strain evidence="3">CGMCC 1.16067</strain>
    </source>
</reference>
<evidence type="ECO:0000313" key="3">
    <source>
        <dbReference type="EMBL" id="GGF46956.1"/>
    </source>
</evidence>
<evidence type="ECO:0000256" key="1">
    <source>
        <dbReference type="ARBA" id="ARBA00022723"/>
    </source>
</evidence>
<reference evidence="3" key="1">
    <citation type="journal article" date="2014" name="Int. J. Syst. Evol. Microbiol.">
        <title>Complete genome sequence of Corynebacterium casei LMG S-19264T (=DSM 44701T), isolated from a smear-ripened cheese.</title>
        <authorList>
            <consortium name="US DOE Joint Genome Institute (JGI-PGF)"/>
            <person name="Walter F."/>
            <person name="Albersmeier A."/>
            <person name="Kalinowski J."/>
            <person name="Ruckert C."/>
        </authorList>
    </citation>
    <scope>NUCLEOTIDE SEQUENCE</scope>
    <source>
        <strain evidence="3">CGMCC 1.16067</strain>
    </source>
</reference>
<feature type="domain" description="VOC" evidence="2">
    <location>
        <begin position="6"/>
        <end position="146"/>
    </location>
</feature>
<name>A0A917F4W8_9ACTN</name>
<keyword evidence="1" id="KW-0479">Metal-binding</keyword>
<dbReference type="SUPFAM" id="SSF54593">
    <property type="entry name" value="Glyoxalase/Bleomycin resistance protein/Dihydroxybiphenyl dioxygenase"/>
    <property type="match status" value="1"/>
</dbReference>
<dbReference type="Gene3D" id="3.10.180.10">
    <property type="entry name" value="2,3-Dihydroxybiphenyl 1,2-Dioxygenase, domain 1"/>
    <property type="match status" value="1"/>
</dbReference>
<evidence type="ECO:0000259" key="2">
    <source>
        <dbReference type="PROSITE" id="PS51819"/>
    </source>
</evidence>
<protein>
    <recommendedName>
        <fullName evidence="2">VOC domain-containing protein</fullName>
    </recommendedName>
</protein>
<accession>A0A917F4W8</accession>
<dbReference type="GO" id="GO:0004493">
    <property type="term" value="F:methylmalonyl-CoA epimerase activity"/>
    <property type="evidence" value="ECO:0007669"/>
    <property type="project" value="TreeGrafter"/>
</dbReference>
<dbReference type="InterPro" id="IPR051785">
    <property type="entry name" value="MMCE/EMCE_epimerase"/>
</dbReference>
<organism evidence="3 4">
    <name type="scientific">Marmoricola endophyticus</name>
    <dbReference type="NCBI Taxonomy" id="2040280"/>
    <lineage>
        <taxon>Bacteria</taxon>
        <taxon>Bacillati</taxon>
        <taxon>Actinomycetota</taxon>
        <taxon>Actinomycetes</taxon>
        <taxon>Propionibacteriales</taxon>
        <taxon>Nocardioidaceae</taxon>
        <taxon>Marmoricola</taxon>
    </lineage>
</organism>